<dbReference type="EMBL" id="LROM01000152">
    <property type="protein sequence ID" value="OEZ91527.1"/>
    <property type="molecule type" value="Genomic_DNA"/>
</dbReference>
<evidence type="ECO:0000313" key="1">
    <source>
        <dbReference type="EMBL" id="OEZ91527.1"/>
    </source>
</evidence>
<accession>A0A1E7W6A7</accession>
<sequence length="395" mass="42371">MNDDIKQTPVPAVPAQTGMQSLGWDAVNSAANTANNNFGQWMPERWLQEFVKAYNASIPAQPVQQPAAVAADLAAFNAYFCNTLSCDGVETEQQVEDCRVAAYDAWCEATRRADARAALAAPGAAPVAGQEPFGYMTKSSIASISSMPSDFATFRNVMVRNTPVKSCSTGIYLAHVPAASVQPATITLDGHQLRMALDFINPDGLADRDQLDNDLTFGVRQHRDDDGKVSTGMCCWNDDTDGVLPLDGEYEGHAAVQPDSVSDAALLSAIRNGVPLEEPVSIAKAMMAQVKASTCLDKGLGPLAMVQLVNIQVQPLTHTKETATTYADGFNRGVEWLRSSIIEYADKLAPVNVAQVGELIGLIERTVERLNRAQIFPLASEWNAILAAAKKGPTT</sequence>
<dbReference type="Proteomes" id="UP000175989">
    <property type="component" value="Unassembled WGS sequence"/>
</dbReference>
<evidence type="ECO:0000313" key="2">
    <source>
        <dbReference type="Proteomes" id="UP000175989"/>
    </source>
</evidence>
<comment type="caution">
    <text evidence="1">The sequence shown here is derived from an EMBL/GenBank/DDBJ whole genome shotgun (WGS) entry which is preliminary data.</text>
</comment>
<organism evidence="1 2">
    <name type="scientific">Duganella phyllosphaerae</name>
    <dbReference type="NCBI Taxonomy" id="762836"/>
    <lineage>
        <taxon>Bacteria</taxon>
        <taxon>Pseudomonadati</taxon>
        <taxon>Pseudomonadota</taxon>
        <taxon>Betaproteobacteria</taxon>
        <taxon>Burkholderiales</taxon>
        <taxon>Oxalobacteraceae</taxon>
        <taxon>Telluria group</taxon>
        <taxon>Duganella</taxon>
    </lineage>
</organism>
<gene>
    <name evidence="1" type="ORF">DUPY_51390</name>
</gene>
<reference evidence="2" key="1">
    <citation type="journal article" date="2016" name="Front. Microbiol.">
        <title>Molecular Keys to the Janthinobacterium and Duganella spp. Interaction with the Plant Pathogen Fusarium graminearum.</title>
        <authorList>
            <person name="Haack F.S."/>
            <person name="Poehlein A."/>
            <person name="Kroger C."/>
            <person name="Voigt C.A."/>
            <person name="Piepenbring M."/>
            <person name="Bode H.B."/>
            <person name="Daniel R."/>
            <person name="Schafer W."/>
            <person name="Streit W.R."/>
        </authorList>
    </citation>
    <scope>NUCLEOTIDE SEQUENCE [LARGE SCALE GENOMIC DNA]</scope>
    <source>
        <strain evidence="2">T54</strain>
    </source>
</reference>
<dbReference type="AlphaFoldDB" id="A0A1E7W6A7"/>
<protein>
    <submittedName>
        <fullName evidence="1">Uncharacterized protein</fullName>
    </submittedName>
</protein>
<dbReference type="RefSeq" id="WP_070251997.1">
    <property type="nucleotide sequence ID" value="NZ_LROM01000152.1"/>
</dbReference>
<dbReference type="OrthoDB" id="9789841at2"/>
<name>A0A1E7W6A7_9BURK</name>
<keyword evidence="2" id="KW-1185">Reference proteome</keyword>
<proteinExistence type="predicted"/>